<dbReference type="EMBL" id="JAYMRU010000066">
    <property type="protein sequence ID" value="MEM5406240.1"/>
    <property type="molecule type" value="Genomic_DNA"/>
</dbReference>
<proteinExistence type="predicted"/>
<reference evidence="1" key="1">
    <citation type="submission" date="2024-01" db="EMBL/GenBank/DDBJ databases">
        <title>The diversity of rhizobia nodulating Mimosa spp. in eleven states of Brazil covering several biomes is determined by host plant, location, and edaphic factors.</title>
        <authorList>
            <person name="Rouws L."/>
            <person name="Barauna A."/>
            <person name="Beukes C."/>
            <person name="De Faria S.M."/>
            <person name="Gross E."/>
            <person name="Dos Reis Junior F.B."/>
            <person name="Simon M."/>
            <person name="Maluk M."/>
            <person name="Odee D.W."/>
            <person name="Kenicer G."/>
            <person name="Young J.P.W."/>
            <person name="Reis V.M."/>
            <person name="Zilli J."/>
            <person name="James E.K."/>
        </authorList>
    </citation>
    <scope>NUCLEOTIDE SEQUENCE</scope>
    <source>
        <strain evidence="1">JPY452</strain>
    </source>
</reference>
<sequence>MPCTPFRVAGGISGIVCTRGRKKVHRCSVDGCSWPSEYQCDYLTTRGKTCDRHLCAVHAHQVGADVHFCPAHLAESSGKKQRDLFGDGNADQT</sequence>
<evidence type="ECO:0000313" key="2">
    <source>
        <dbReference type="Proteomes" id="UP001392318"/>
    </source>
</evidence>
<accession>A0ACC6RWT5</accession>
<comment type="caution">
    <text evidence="1">The sequence shown here is derived from an EMBL/GenBank/DDBJ whole genome shotgun (WGS) entry which is preliminary data.</text>
</comment>
<dbReference type="Proteomes" id="UP001392318">
    <property type="component" value="Unassembled WGS sequence"/>
</dbReference>
<gene>
    <name evidence="1" type="ORF">VSR83_40750</name>
</gene>
<protein>
    <submittedName>
        <fullName evidence="1">Uncharacterized protein</fullName>
    </submittedName>
</protein>
<keyword evidence="2" id="KW-1185">Reference proteome</keyword>
<organism evidence="1 2">
    <name type="scientific">Paraburkholderia unamae</name>
    <dbReference type="NCBI Taxonomy" id="219649"/>
    <lineage>
        <taxon>Bacteria</taxon>
        <taxon>Pseudomonadati</taxon>
        <taxon>Pseudomonadota</taxon>
        <taxon>Betaproteobacteria</taxon>
        <taxon>Burkholderiales</taxon>
        <taxon>Burkholderiaceae</taxon>
        <taxon>Paraburkholderia</taxon>
    </lineage>
</organism>
<name>A0ACC6RWT5_9BURK</name>
<evidence type="ECO:0000313" key="1">
    <source>
        <dbReference type="EMBL" id="MEM5406240.1"/>
    </source>
</evidence>